<dbReference type="EMBL" id="ML976032">
    <property type="protein sequence ID" value="KAF1942703.1"/>
    <property type="molecule type" value="Genomic_DNA"/>
</dbReference>
<evidence type="ECO:0000256" key="10">
    <source>
        <dbReference type="ARBA" id="ARBA00023004"/>
    </source>
</evidence>
<name>A0A6A5SRI8_9PLEO</name>
<evidence type="ECO:0000256" key="3">
    <source>
        <dbReference type="ARBA" id="ARBA00004685"/>
    </source>
</evidence>
<accession>A0A6A5SRI8</accession>
<dbReference type="Gene3D" id="1.10.630.10">
    <property type="entry name" value="Cytochrome P450"/>
    <property type="match status" value="1"/>
</dbReference>
<evidence type="ECO:0000256" key="11">
    <source>
        <dbReference type="ARBA" id="ARBA00023033"/>
    </source>
</evidence>
<evidence type="ECO:0000256" key="6">
    <source>
        <dbReference type="ARBA" id="ARBA00022692"/>
    </source>
</evidence>
<dbReference type="PANTHER" id="PTHR46206">
    <property type="entry name" value="CYTOCHROME P450"/>
    <property type="match status" value="1"/>
</dbReference>
<evidence type="ECO:0000256" key="7">
    <source>
        <dbReference type="ARBA" id="ARBA00022723"/>
    </source>
</evidence>
<dbReference type="Proteomes" id="UP000800038">
    <property type="component" value="Unassembled WGS sequence"/>
</dbReference>
<dbReference type="InterPro" id="IPR036396">
    <property type="entry name" value="Cyt_P450_sf"/>
</dbReference>
<keyword evidence="8" id="KW-1133">Transmembrane helix</keyword>
<keyword evidence="5 13" id="KW-0349">Heme</keyword>
<dbReference type="Pfam" id="PF00067">
    <property type="entry name" value="p450"/>
    <property type="match status" value="1"/>
</dbReference>
<dbReference type="InterPro" id="IPR002403">
    <property type="entry name" value="Cyt_P450_E_grp-IV"/>
</dbReference>
<dbReference type="GO" id="GO:0020037">
    <property type="term" value="F:heme binding"/>
    <property type="evidence" value="ECO:0007669"/>
    <property type="project" value="InterPro"/>
</dbReference>
<dbReference type="SUPFAM" id="SSF48264">
    <property type="entry name" value="Cytochrome P450"/>
    <property type="match status" value="1"/>
</dbReference>
<dbReference type="AlphaFoldDB" id="A0A6A5SRI8"/>
<evidence type="ECO:0000256" key="12">
    <source>
        <dbReference type="ARBA" id="ARBA00023136"/>
    </source>
</evidence>
<comment type="cofactor">
    <cofactor evidence="1 13">
        <name>heme</name>
        <dbReference type="ChEBI" id="CHEBI:30413"/>
    </cofactor>
</comment>
<evidence type="ECO:0000256" key="9">
    <source>
        <dbReference type="ARBA" id="ARBA00023002"/>
    </source>
</evidence>
<proteinExistence type="inferred from homology"/>
<evidence type="ECO:0000256" key="8">
    <source>
        <dbReference type="ARBA" id="ARBA00022989"/>
    </source>
</evidence>
<dbReference type="GO" id="GO:0004497">
    <property type="term" value="F:monooxygenase activity"/>
    <property type="evidence" value="ECO:0007669"/>
    <property type="project" value="UniProtKB-KW"/>
</dbReference>
<keyword evidence="15" id="KW-1185">Reference proteome</keyword>
<dbReference type="PRINTS" id="PR00465">
    <property type="entry name" value="EP450IV"/>
</dbReference>
<keyword evidence="6" id="KW-0812">Transmembrane</keyword>
<keyword evidence="7 13" id="KW-0479">Metal-binding</keyword>
<dbReference type="GO" id="GO:0005506">
    <property type="term" value="F:iron ion binding"/>
    <property type="evidence" value="ECO:0007669"/>
    <property type="project" value="InterPro"/>
</dbReference>
<sequence>MTIKLVVLSNAISFFGKNLAKDEQFMTSALAYIQETLICAEFIRLLPKFMTPIVGGIIARTLKSHAVIFNCLKVPKHADCIQWIMETSPKNAPWTPQRIVHELMAIWFGSVHGMSTTVAFAIHDLCLHPEYVGPLRNECEAQYAAFEQTGTGLPLLDSFIKESARLTPVESQGTRRAALQPFALADGTHFATGDWFCTPVRAIMTNPVDFPSALTFSGFRFADPELVKSLEKDTTNGAFKEMQKKAMKLTDCDMTYHVWGTGRMTCPGRFYAAVVMKVILGQILLNYECELVDPAAKRLFTWRSTTLPKPSAKVVFTPLGEVA</sequence>
<dbReference type="GO" id="GO:0016020">
    <property type="term" value="C:membrane"/>
    <property type="evidence" value="ECO:0007669"/>
    <property type="project" value="UniProtKB-SubCell"/>
</dbReference>
<evidence type="ECO:0000313" key="14">
    <source>
        <dbReference type="EMBL" id="KAF1942703.1"/>
    </source>
</evidence>
<comment type="subcellular location">
    <subcellularLocation>
        <location evidence="2">Membrane</location>
    </subcellularLocation>
</comment>
<keyword evidence="9" id="KW-0560">Oxidoreductase</keyword>
<organism evidence="14 15">
    <name type="scientific">Clathrospora elynae</name>
    <dbReference type="NCBI Taxonomy" id="706981"/>
    <lineage>
        <taxon>Eukaryota</taxon>
        <taxon>Fungi</taxon>
        <taxon>Dikarya</taxon>
        <taxon>Ascomycota</taxon>
        <taxon>Pezizomycotina</taxon>
        <taxon>Dothideomycetes</taxon>
        <taxon>Pleosporomycetidae</taxon>
        <taxon>Pleosporales</taxon>
        <taxon>Diademaceae</taxon>
        <taxon>Clathrospora</taxon>
    </lineage>
</organism>
<comment type="pathway">
    <text evidence="3">Mycotoxin biosynthesis.</text>
</comment>
<dbReference type="OrthoDB" id="1844152at2759"/>
<keyword evidence="11" id="KW-0503">Monooxygenase</keyword>
<comment type="similarity">
    <text evidence="4">Belongs to the cytochrome P450 family.</text>
</comment>
<feature type="binding site" description="axial binding residue" evidence="13">
    <location>
        <position position="266"/>
    </location>
    <ligand>
        <name>heme</name>
        <dbReference type="ChEBI" id="CHEBI:30413"/>
    </ligand>
    <ligandPart>
        <name>Fe</name>
        <dbReference type="ChEBI" id="CHEBI:18248"/>
    </ligandPart>
</feature>
<evidence type="ECO:0000256" key="1">
    <source>
        <dbReference type="ARBA" id="ARBA00001971"/>
    </source>
</evidence>
<dbReference type="PANTHER" id="PTHR46206:SF5">
    <property type="entry name" value="P450, PUTATIVE (EUROFUNG)-RELATED"/>
    <property type="match status" value="1"/>
</dbReference>
<gene>
    <name evidence="14" type="ORF">EJ02DRAFT_421890</name>
</gene>
<evidence type="ECO:0000256" key="13">
    <source>
        <dbReference type="PIRSR" id="PIRSR602403-1"/>
    </source>
</evidence>
<reference evidence="14" key="1">
    <citation type="journal article" date="2020" name="Stud. Mycol.">
        <title>101 Dothideomycetes genomes: a test case for predicting lifestyles and emergence of pathogens.</title>
        <authorList>
            <person name="Haridas S."/>
            <person name="Albert R."/>
            <person name="Binder M."/>
            <person name="Bloem J."/>
            <person name="Labutti K."/>
            <person name="Salamov A."/>
            <person name="Andreopoulos B."/>
            <person name="Baker S."/>
            <person name="Barry K."/>
            <person name="Bills G."/>
            <person name="Bluhm B."/>
            <person name="Cannon C."/>
            <person name="Castanera R."/>
            <person name="Culley D."/>
            <person name="Daum C."/>
            <person name="Ezra D."/>
            <person name="Gonzalez J."/>
            <person name="Henrissat B."/>
            <person name="Kuo A."/>
            <person name="Liang C."/>
            <person name="Lipzen A."/>
            <person name="Lutzoni F."/>
            <person name="Magnuson J."/>
            <person name="Mondo S."/>
            <person name="Nolan M."/>
            <person name="Ohm R."/>
            <person name="Pangilinan J."/>
            <person name="Park H.-J."/>
            <person name="Ramirez L."/>
            <person name="Alfaro M."/>
            <person name="Sun H."/>
            <person name="Tritt A."/>
            <person name="Yoshinaga Y."/>
            <person name="Zwiers L.-H."/>
            <person name="Turgeon B."/>
            <person name="Goodwin S."/>
            <person name="Spatafora J."/>
            <person name="Crous P."/>
            <person name="Grigoriev I."/>
        </authorList>
    </citation>
    <scope>NUCLEOTIDE SEQUENCE</scope>
    <source>
        <strain evidence="14">CBS 161.51</strain>
    </source>
</reference>
<evidence type="ECO:0000313" key="15">
    <source>
        <dbReference type="Proteomes" id="UP000800038"/>
    </source>
</evidence>
<dbReference type="GO" id="GO:0016705">
    <property type="term" value="F:oxidoreductase activity, acting on paired donors, with incorporation or reduction of molecular oxygen"/>
    <property type="evidence" value="ECO:0007669"/>
    <property type="project" value="InterPro"/>
</dbReference>
<keyword evidence="12" id="KW-0472">Membrane</keyword>
<evidence type="ECO:0000256" key="4">
    <source>
        <dbReference type="ARBA" id="ARBA00010617"/>
    </source>
</evidence>
<evidence type="ECO:0000256" key="5">
    <source>
        <dbReference type="ARBA" id="ARBA00022617"/>
    </source>
</evidence>
<evidence type="ECO:0000256" key="2">
    <source>
        <dbReference type="ARBA" id="ARBA00004370"/>
    </source>
</evidence>
<keyword evidence="10 13" id="KW-0408">Iron</keyword>
<protein>
    <submittedName>
        <fullName evidence="14">Cytochrome P450</fullName>
    </submittedName>
</protein>
<dbReference type="InterPro" id="IPR001128">
    <property type="entry name" value="Cyt_P450"/>
</dbReference>
<dbReference type="CDD" id="cd11041">
    <property type="entry name" value="CYP503A1-like"/>
    <property type="match status" value="1"/>
</dbReference>